<dbReference type="Proteomes" id="UP000199062">
    <property type="component" value="Unassembled WGS sequence"/>
</dbReference>
<dbReference type="InterPro" id="IPR016064">
    <property type="entry name" value="NAD/diacylglycerol_kinase_sf"/>
</dbReference>
<evidence type="ECO:0000313" key="1">
    <source>
        <dbReference type="EMBL" id="SFS00895.1"/>
    </source>
</evidence>
<sequence>MNEGEPLVGVVGDATADLEAAVAAAGARSRVSHVDSVLAASPALVVAIGDAAFARLARSAPAPPVLPVDVDGGFRSVPADSAGAAIEAVLAGDAETQSYPVLGVEYGGERIASAVADVSLLTAEVAHISEYAVASGDSHVGQFRADGVVVATPAGSPGYAHRLGCPLVAPGTNVGPVAPIAPFATNPDHWVLPLEELRLTVERDETPVTLVADDREVATVATGEPVTVTPDGSVDVALTPASDPEF</sequence>
<keyword evidence="1" id="KW-0418">Kinase</keyword>
<dbReference type="InterPro" id="IPR017437">
    <property type="entry name" value="ATP-NAD_kinase_PpnK-typ_C"/>
</dbReference>
<dbReference type="EMBL" id="FOZK01000002">
    <property type="protein sequence ID" value="SFS00895.1"/>
    <property type="molecule type" value="Genomic_DNA"/>
</dbReference>
<keyword evidence="1" id="KW-0808">Transferase</keyword>
<protein>
    <submittedName>
        <fullName evidence="1">NAD+ kinase</fullName>
    </submittedName>
</protein>
<proteinExistence type="predicted"/>
<reference evidence="1 2" key="1">
    <citation type="submission" date="2016-10" db="EMBL/GenBank/DDBJ databases">
        <authorList>
            <person name="de Groot N.N."/>
        </authorList>
    </citation>
    <scope>NUCLEOTIDE SEQUENCE [LARGE SCALE GENOMIC DNA]</scope>
    <source>
        <strain evidence="1 2">CGMCC 1.10457</strain>
    </source>
</reference>
<dbReference type="OrthoDB" id="170401at2157"/>
<keyword evidence="2" id="KW-1185">Reference proteome</keyword>
<dbReference type="GO" id="GO:0003951">
    <property type="term" value="F:NAD+ kinase activity"/>
    <property type="evidence" value="ECO:0007669"/>
    <property type="project" value="InterPro"/>
</dbReference>
<dbReference type="SUPFAM" id="SSF111331">
    <property type="entry name" value="NAD kinase/diacylglycerol kinase-like"/>
    <property type="match status" value="1"/>
</dbReference>
<dbReference type="Gene3D" id="2.60.200.30">
    <property type="entry name" value="Probable inorganic polyphosphate/atp-NAD kinase, domain 2"/>
    <property type="match status" value="1"/>
</dbReference>
<organism evidence="1 2">
    <name type="scientific">Halomicrobium zhouii</name>
    <dbReference type="NCBI Taxonomy" id="767519"/>
    <lineage>
        <taxon>Archaea</taxon>
        <taxon>Methanobacteriati</taxon>
        <taxon>Methanobacteriota</taxon>
        <taxon>Stenosarchaea group</taxon>
        <taxon>Halobacteria</taxon>
        <taxon>Halobacteriales</taxon>
        <taxon>Haloarculaceae</taxon>
        <taxon>Halomicrobium</taxon>
    </lineage>
</organism>
<evidence type="ECO:0000313" key="2">
    <source>
        <dbReference type="Proteomes" id="UP000199062"/>
    </source>
</evidence>
<dbReference type="RefSeq" id="WP_089816764.1">
    <property type="nucleotide sequence ID" value="NZ_FOZK01000002.1"/>
</dbReference>
<name>A0A1I6LBM4_9EURY</name>
<dbReference type="STRING" id="767519.SAMN05216559_2420"/>
<dbReference type="AlphaFoldDB" id="A0A1I6LBM4"/>
<dbReference type="Pfam" id="PF20143">
    <property type="entry name" value="NAD_kinase_C"/>
    <property type="match status" value="1"/>
</dbReference>
<gene>
    <name evidence="1" type="ORF">SAMN05216559_2420</name>
</gene>
<dbReference type="GO" id="GO:0019674">
    <property type="term" value="P:NAD+ metabolic process"/>
    <property type="evidence" value="ECO:0007669"/>
    <property type="project" value="InterPro"/>
</dbReference>
<accession>A0A1I6LBM4</accession>